<evidence type="ECO:0000313" key="3">
    <source>
        <dbReference type="Proteomes" id="UP000824214"/>
    </source>
</evidence>
<organism evidence="2 3">
    <name type="scientific">Candidatus Acutalibacter ornithocaccae</name>
    <dbReference type="NCBI Taxonomy" id="2838416"/>
    <lineage>
        <taxon>Bacteria</taxon>
        <taxon>Bacillati</taxon>
        <taxon>Bacillota</taxon>
        <taxon>Clostridia</taxon>
        <taxon>Eubacteriales</taxon>
        <taxon>Acutalibacteraceae</taxon>
        <taxon>Acutalibacter</taxon>
    </lineage>
</organism>
<feature type="region of interest" description="Disordered" evidence="1">
    <location>
        <begin position="293"/>
        <end position="325"/>
    </location>
</feature>
<evidence type="ECO:0000313" key="2">
    <source>
        <dbReference type="EMBL" id="HJB36559.1"/>
    </source>
</evidence>
<name>A0A9D2RYF0_9FIRM</name>
<gene>
    <name evidence="2" type="ORF">H9942_00640</name>
</gene>
<proteinExistence type="predicted"/>
<dbReference type="AlphaFoldDB" id="A0A9D2RYF0"/>
<dbReference type="EMBL" id="DWXZ01000008">
    <property type="protein sequence ID" value="HJB36559.1"/>
    <property type="molecule type" value="Genomic_DNA"/>
</dbReference>
<accession>A0A9D2RYF0</accession>
<protein>
    <submittedName>
        <fullName evidence="2">Uncharacterized protein</fullName>
    </submittedName>
</protein>
<comment type="caution">
    <text evidence="2">The sequence shown here is derived from an EMBL/GenBank/DDBJ whole genome shotgun (WGS) entry which is preliminary data.</text>
</comment>
<reference evidence="2" key="2">
    <citation type="submission" date="2021-04" db="EMBL/GenBank/DDBJ databases">
        <authorList>
            <person name="Gilroy R."/>
        </authorList>
    </citation>
    <scope>NUCLEOTIDE SEQUENCE</scope>
    <source>
        <strain evidence="2">ChiBcolR8-3208</strain>
    </source>
</reference>
<evidence type="ECO:0000256" key="1">
    <source>
        <dbReference type="SAM" id="MobiDB-lite"/>
    </source>
</evidence>
<sequence>MATFEDGSYSCLPGIALIGKVLAGRCQMKYTRAAVGKGQIPEGSTPKTMTEPADYVMDAKIASVSTPVNGECQVTVQLNSSDVAQGFYATGILLYAEDPDEGEVPYTYLVLENEPEWIRPSSSIVGKLATFDLIAAVDAIDKVIATIDPESMVSREDVERLIAAATVKREVIIPTTGWQTGAEEWPNGKYLDMVHEDVTEEMVPILSVHVGETYSETAEDCGLCRSARTLDGVVRLYAEKDPAAEIPATLLLLNASNGQAGEGGAGGYVLPIASATTLGGVKIGENISVTPDGTISATGASVSDDDIVTSDETDEMLDEIFSPEP</sequence>
<feature type="compositionally biased region" description="Acidic residues" evidence="1">
    <location>
        <begin position="303"/>
        <end position="318"/>
    </location>
</feature>
<reference evidence="2" key="1">
    <citation type="journal article" date="2021" name="PeerJ">
        <title>Extensive microbial diversity within the chicken gut microbiome revealed by metagenomics and culture.</title>
        <authorList>
            <person name="Gilroy R."/>
            <person name="Ravi A."/>
            <person name="Getino M."/>
            <person name="Pursley I."/>
            <person name="Horton D.L."/>
            <person name="Alikhan N.F."/>
            <person name="Baker D."/>
            <person name="Gharbi K."/>
            <person name="Hall N."/>
            <person name="Watson M."/>
            <person name="Adriaenssens E.M."/>
            <person name="Foster-Nyarko E."/>
            <person name="Jarju S."/>
            <person name="Secka A."/>
            <person name="Antonio M."/>
            <person name="Oren A."/>
            <person name="Chaudhuri R.R."/>
            <person name="La Ragione R."/>
            <person name="Hildebrand F."/>
            <person name="Pallen M.J."/>
        </authorList>
    </citation>
    <scope>NUCLEOTIDE SEQUENCE</scope>
    <source>
        <strain evidence="2">ChiBcolR8-3208</strain>
    </source>
</reference>
<dbReference type="Proteomes" id="UP000824214">
    <property type="component" value="Unassembled WGS sequence"/>
</dbReference>